<dbReference type="Gene3D" id="1.10.10.10">
    <property type="entry name" value="Winged helix-like DNA-binding domain superfamily/Winged helix DNA-binding domain"/>
    <property type="match status" value="1"/>
</dbReference>
<dbReference type="GO" id="GO:0003677">
    <property type="term" value="F:DNA binding"/>
    <property type="evidence" value="ECO:0007669"/>
    <property type="project" value="UniProtKB-KW"/>
</dbReference>
<dbReference type="EMBL" id="JAZIBG010000049">
    <property type="protein sequence ID" value="MEF7616890.1"/>
    <property type="molecule type" value="Genomic_DNA"/>
</dbReference>
<keyword evidence="7" id="KW-1185">Reference proteome</keyword>
<evidence type="ECO:0000256" key="1">
    <source>
        <dbReference type="ARBA" id="ARBA00009437"/>
    </source>
</evidence>
<name>A0AAW9QI03_9BURK</name>
<dbReference type="FunFam" id="1.10.10.10:FF:000001">
    <property type="entry name" value="LysR family transcriptional regulator"/>
    <property type="match status" value="1"/>
</dbReference>
<accession>A0AAW9QI03</accession>
<dbReference type="GO" id="GO:0003700">
    <property type="term" value="F:DNA-binding transcription factor activity"/>
    <property type="evidence" value="ECO:0007669"/>
    <property type="project" value="InterPro"/>
</dbReference>
<sequence>MEFRHLRYFLALAEELHFGRAARRLAISQPPLSLNIQQLEASIGAKLFVRNSKEVRLTAAGKAFEPAARALLDQAREAALRARDVDRGFAGQLRVGFVGAMLYRGLPQRLRRFQAEHPGMRLILRELNSADQLLELAHGQLDVGFVHTARVPAEMSRLLFTAEPFVCCLSEDHALAGEAAITARQLRDEPFVMFSRGVSPDYYERVLSICTDAGFHPEIRHEVRHWLSVVSLVSQGLGVALVPDALRRSGIAGARFVPLADSPTQSQSWCVWNTADPSAAMQAFLDEVRTAAAVEAAAADPAG</sequence>
<organism evidence="6 7">
    <name type="scientific">Aquincola agrisoli</name>
    <dbReference type="NCBI Taxonomy" id="3119538"/>
    <lineage>
        <taxon>Bacteria</taxon>
        <taxon>Pseudomonadati</taxon>
        <taxon>Pseudomonadota</taxon>
        <taxon>Betaproteobacteria</taxon>
        <taxon>Burkholderiales</taxon>
        <taxon>Sphaerotilaceae</taxon>
        <taxon>Aquincola</taxon>
    </lineage>
</organism>
<keyword evidence="3" id="KW-0238">DNA-binding</keyword>
<evidence type="ECO:0000256" key="3">
    <source>
        <dbReference type="ARBA" id="ARBA00023125"/>
    </source>
</evidence>
<reference evidence="6 7" key="1">
    <citation type="submission" date="2024-02" db="EMBL/GenBank/DDBJ databases">
        <title>Genome sequence of Aquincola sp. MAHUQ-54.</title>
        <authorList>
            <person name="Huq M.A."/>
        </authorList>
    </citation>
    <scope>NUCLEOTIDE SEQUENCE [LARGE SCALE GENOMIC DNA]</scope>
    <source>
        <strain evidence="6 7">MAHUQ-54</strain>
    </source>
</reference>
<evidence type="ECO:0000313" key="7">
    <source>
        <dbReference type="Proteomes" id="UP001336250"/>
    </source>
</evidence>
<evidence type="ECO:0000259" key="5">
    <source>
        <dbReference type="PROSITE" id="PS50931"/>
    </source>
</evidence>
<keyword evidence="4" id="KW-0804">Transcription</keyword>
<protein>
    <submittedName>
        <fullName evidence="6">LysR substrate-binding domain-containing protein</fullName>
    </submittedName>
</protein>
<dbReference type="Pfam" id="PF03466">
    <property type="entry name" value="LysR_substrate"/>
    <property type="match status" value="1"/>
</dbReference>
<evidence type="ECO:0000256" key="4">
    <source>
        <dbReference type="ARBA" id="ARBA00023163"/>
    </source>
</evidence>
<dbReference type="PRINTS" id="PR00039">
    <property type="entry name" value="HTHLYSR"/>
</dbReference>
<evidence type="ECO:0000256" key="2">
    <source>
        <dbReference type="ARBA" id="ARBA00023015"/>
    </source>
</evidence>
<dbReference type="PANTHER" id="PTHR30346">
    <property type="entry name" value="TRANSCRIPTIONAL DUAL REGULATOR HCAR-RELATED"/>
    <property type="match status" value="1"/>
</dbReference>
<dbReference type="Gene3D" id="3.40.190.10">
    <property type="entry name" value="Periplasmic binding protein-like II"/>
    <property type="match status" value="2"/>
</dbReference>
<dbReference type="InterPro" id="IPR036390">
    <property type="entry name" value="WH_DNA-bd_sf"/>
</dbReference>
<proteinExistence type="inferred from homology"/>
<dbReference type="SUPFAM" id="SSF53850">
    <property type="entry name" value="Periplasmic binding protein-like II"/>
    <property type="match status" value="1"/>
</dbReference>
<dbReference type="AlphaFoldDB" id="A0AAW9QI03"/>
<comment type="similarity">
    <text evidence="1">Belongs to the LysR transcriptional regulatory family.</text>
</comment>
<dbReference type="SUPFAM" id="SSF46785">
    <property type="entry name" value="Winged helix' DNA-binding domain"/>
    <property type="match status" value="1"/>
</dbReference>
<dbReference type="RefSeq" id="WP_332292494.1">
    <property type="nucleotide sequence ID" value="NZ_JAZIBG010000049.1"/>
</dbReference>
<dbReference type="Pfam" id="PF00126">
    <property type="entry name" value="HTH_1"/>
    <property type="match status" value="1"/>
</dbReference>
<dbReference type="InterPro" id="IPR000847">
    <property type="entry name" value="LysR_HTH_N"/>
</dbReference>
<dbReference type="InterPro" id="IPR036388">
    <property type="entry name" value="WH-like_DNA-bd_sf"/>
</dbReference>
<gene>
    <name evidence="6" type="ORF">V4F39_23450</name>
</gene>
<dbReference type="GO" id="GO:0032993">
    <property type="term" value="C:protein-DNA complex"/>
    <property type="evidence" value="ECO:0007669"/>
    <property type="project" value="TreeGrafter"/>
</dbReference>
<dbReference type="PANTHER" id="PTHR30346:SF0">
    <property type="entry name" value="HCA OPERON TRANSCRIPTIONAL ACTIVATOR HCAR"/>
    <property type="match status" value="1"/>
</dbReference>
<dbReference type="InterPro" id="IPR005119">
    <property type="entry name" value="LysR_subst-bd"/>
</dbReference>
<evidence type="ECO:0000313" key="6">
    <source>
        <dbReference type="EMBL" id="MEF7616890.1"/>
    </source>
</evidence>
<comment type="caution">
    <text evidence="6">The sequence shown here is derived from an EMBL/GenBank/DDBJ whole genome shotgun (WGS) entry which is preliminary data.</text>
</comment>
<dbReference type="PROSITE" id="PS50931">
    <property type="entry name" value="HTH_LYSR"/>
    <property type="match status" value="1"/>
</dbReference>
<dbReference type="Proteomes" id="UP001336250">
    <property type="component" value="Unassembled WGS sequence"/>
</dbReference>
<feature type="domain" description="HTH lysR-type" evidence="5">
    <location>
        <begin position="1"/>
        <end position="58"/>
    </location>
</feature>
<keyword evidence="2" id="KW-0805">Transcription regulation</keyword>
<dbReference type="CDD" id="cd08448">
    <property type="entry name" value="PBP2_LTTR_aromatics_like_2"/>
    <property type="match status" value="1"/>
</dbReference>